<gene>
    <name evidence="3" type="ORF">BS50DRAFT_662785</name>
</gene>
<name>A0A2T2NYM1_CORCC</name>
<dbReference type="Gene3D" id="1.25.40.10">
    <property type="entry name" value="Tetratricopeptide repeat domain"/>
    <property type="match status" value="2"/>
</dbReference>
<feature type="compositionally biased region" description="Polar residues" evidence="1">
    <location>
        <begin position="60"/>
        <end position="72"/>
    </location>
</feature>
<dbReference type="AlphaFoldDB" id="A0A2T2NYM1"/>
<dbReference type="SUPFAM" id="SSF48452">
    <property type="entry name" value="TPR-like"/>
    <property type="match status" value="2"/>
</dbReference>
<proteinExistence type="predicted"/>
<evidence type="ECO:0000259" key="2">
    <source>
        <dbReference type="Pfam" id="PF25000"/>
    </source>
</evidence>
<dbReference type="Pfam" id="PF25000">
    <property type="entry name" value="DUF7779"/>
    <property type="match status" value="1"/>
</dbReference>
<evidence type="ECO:0000313" key="4">
    <source>
        <dbReference type="Proteomes" id="UP000240883"/>
    </source>
</evidence>
<dbReference type="InterPro" id="IPR011990">
    <property type="entry name" value="TPR-like_helical_dom_sf"/>
</dbReference>
<organism evidence="3 4">
    <name type="scientific">Corynespora cassiicola Philippines</name>
    <dbReference type="NCBI Taxonomy" id="1448308"/>
    <lineage>
        <taxon>Eukaryota</taxon>
        <taxon>Fungi</taxon>
        <taxon>Dikarya</taxon>
        <taxon>Ascomycota</taxon>
        <taxon>Pezizomycotina</taxon>
        <taxon>Dothideomycetes</taxon>
        <taxon>Pleosporomycetidae</taxon>
        <taxon>Pleosporales</taxon>
        <taxon>Corynesporascaceae</taxon>
        <taxon>Corynespora</taxon>
    </lineage>
</organism>
<evidence type="ECO:0000313" key="3">
    <source>
        <dbReference type="EMBL" id="PSN70520.1"/>
    </source>
</evidence>
<dbReference type="PANTHER" id="PTHR35205:SF1">
    <property type="entry name" value="ZU5 DOMAIN-CONTAINING PROTEIN"/>
    <property type="match status" value="1"/>
</dbReference>
<evidence type="ECO:0000256" key="1">
    <source>
        <dbReference type="SAM" id="MobiDB-lite"/>
    </source>
</evidence>
<dbReference type="InterPro" id="IPR027417">
    <property type="entry name" value="P-loop_NTPase"/>
</dbReference>
<keyword evidence="4" id="KW-1185">Reference proteome</keyword>
<dbReference type="Proteomes" id="UP000240883">
    <property type="component" value="Unassembled WGS sequence"/>
</dbReference>
<reference evidence="3 4" key="1">
    <citation type="journal article" date="2018" name="Front. Microbiol.">
        <title>Genome-Wide Analysis of Corynespora cassiicola Leaf Fall Disease Putative Effectors.</title>
        <authorList>
            <person name="Lopez D."/>
            <person name="Ribeiro S."/>
            <person name="Label P."/>
            <person name="Fumanal B."/>
            <person name="Venisse J.S."/>
            <person name="Kohler A."/>
            <person name="de Oliveira R.R."/>
            <person name="Labutti K."/>
            <person name="Lipzen A."/>
            <person name="Lail K."/>
            <person name="Bauer D."/>
            <person name="Ohm R.A."/>
            <person name="Barry K.W."/>
            <person name="Spatafora J."/>
            <person name="Grigoriev I.V."/>
            <person name="Martin F.M."/>
            <person name="Pujade-Renaud V."/>
        </authorList>
    </citation>
    <scope>NUCLEOTIDE SEQUENCE [LARGE SCALE GENOMIC DNA]</scope>
    <source>
        <strain evidence="3 4">Philippines</strain>
    </source>
</reference>
<dbReference type="OrthoDB" id="6161812at2759"/>
<dbReference type="Pfam" id="PF13424">
    <property type="entry name" value="TPR_12"/>
    <property type="match status" value="1"/>
</dbReference>
<dbReference type="PANTHER" id="PTHR35205">
    <property type="entry name" value="NB-ARC AND TPR DOMAIN PROTEIN"/>
    <property type="match status" value="1"/>
</dbReference>
<protein>
    <recommendedName>
        <fullName evidence="2">DUF7779 domain-containing protein</fullName>
    </recommendedName>
</protein>
<feature type="region of interest" description="Disordered" evidence="1">
    <location>
        <begin position="60"/>
        <end position="85"/>
    </location>
</feature>
<feature type="domain" description="DUF7779" evidence="2">
    <location>
        <begin position="504"/>
        <end position="589"/>
    </location>
</feature>
<dbReference type="SUPFAM" id="SSF52540">
    <property type="entry name" value="P-loop containing nucleoside triphosphate hydrolases"/>
    <property type="match status" value="1"/>
</dbReference>
<dbReference type="EMBL" id="KZ678132">
    <property type="protein sequence ID" value="PSN70520.1"/>
    <property type="molecule type" value="Genomic_DNA"/>
</dbReference>
<dbReference type="InterPro" id="IPR056681">
    <property type="entry name" value="DUF7779"/>
</dbReference>
<accession>A0A2T2NYM1</accession>
<dbReference type="GO" id="GO:0043531">
    <property type="term" value="F:ADP binding"/>
    <property type="evidence" value="ECO:0007669"/>
    <property type="project" value="InterPro"/>
</dbReference>
<dbReference type="InterPro" id="IPR019734">
    <property type="entry name" value="TPR_rpt"/>
</dbReference>
<dbReference type="SMART" id="SM00028">
    <property type="entry name" value="TPR"/>
    <property type="match status" value="4"/>
</dbReference>
<dbReference type="STRING" id="1448308.A0A2T2NYM1"/>
<dbReference type="Gene3D" id="3.40.50.300">
    <property type="entry name" value="P-loop containing nucleotide triphosphate hydrolases"/>
    <property type="match status" value="1"/>
</dbReference>
<sequence>MTFSYNANLFSNCAHGRIAEFAQTLFGQLDMERVGAVSRPILFICHSMGGLVVKKASSSRSCPKHSSLSESGPNHRARQTVRTSHSISSNAAKWADIGVRLWKVARGGAPVTASAKELKQFAQSVMDIHEGFVDISDRFSIVSCFEQKGYGVISLVVDPESAKMGVTAEKYVLGINANHVDICRFARENDSEYLQMRRVINYLVRQLGIPITDDLMQQGVASRLPIHSLHVPGDTTLAATELGFRSSIDGRRSIIVSNPSEVRDIIVTGLPQGPQPGFSGRETILKKNHTHFTEHSNGTLAFGLGGYGGVDKTQVALKYVHSQINNFKAVFWVVADTEQKSTPEETTERVKSWLRNNPGWLFVLDNVEEPNLLKYYWPESFGRDGCIIVTSRHPGLGRPSSAVPVTDFSEVDCFDTEGGAKILWSQLSDPDEDEKHLAAKIVEKLGGLPLAINHMASYIDTQQISLSEFLATYERHERDFIQQTPPGANFAYEKTLATAWTLSMSALSKETSRLLGLLSLLDPDHIPLEIIQHFHEKDESICIAARDSSVQSRAIASLYNGSLIKKIRKRGTPGYLIMHCLVQSAVRRQWELEGKNANHNMLHRSKSYDVSRRTTTWKQYTTSYNVSEDAMVSREISFNSAIACISRLYPKQDKGQSMIKQFSECHKYSQHLLSIENFYKKNVDHVVGTKEFASTLAHCGWYFFEKGQTDSPKRVLLTAESICLKLHGSEFNQTLGLIYNNLGAVCTLRLEYREGLGYTKNAIKHREKAIPDDDPEIQQLGVSYMNYADDLQILKPFRQAEAENYYQKALEICRNRPGGTASTSELVLSNMSFSFYKWKRLPEALRYVTEAIELHAEYGDMTTFMLYTLYYRGEIQCAMGDIRDAYKTHKECLEHRRALQGDVHYTTGLSFYKAGYLAWRSGKNTEAIDLLQRSVAAFKEYRDDPRIWPRSCIKLGRILIEEGQIENGQEKVRDGLRVVEITGKASMYIKDEELDLLMREDYR</sequence>